<keyword evidence="6" id="KW-1185">Reference proteome</keyword>
<dbReference type="PANTHER" id="PTHR23049">
    <property type="entry name" value="MYOSIN REGULATORY LIGHT CHAIN 2"/>
    <property type="match status" value="1"/>
</dbReference>
<feature type="region of interest" description="Disordered" evidence="3">
    <location>
        <begin position="1"/>
        <end position="102"/>
    </location>
</feature>
<keyword evidence="2" id="KW-0106">Calcium</keyword>
<gene>
    <name evidence="5" type="ORF">FGG08_004751</name>
</gene>
<feature type="domain" description="EF-hand" evidence="4">
    <location>
        <begin position="189"/>
        <end position="224"/>
    </location>
</feature>
<feature type="compositionally biased region" description="Polar residues" evidence="3">
    <location>
        <begin position="1"/>
        <end position="12"/>
    </location>
</feature>
<feature type="compositionally biased region" description="Polar residues" evidence="3">
    <location>
        <begin position="33"/>
        <end position="57"/>
    </location>
</feature>
<dbReference type="SMART" id="SM00054">
    <property type="entry name" value="EFh"/>
    <property type="match status" value="2"/>
</dbReference>
<dbReference type="InterPro" id="IPR018247">
    <property type="entry name" value="EF_Hand_1_Ca_BS"/>
</dbReference>
<dbReference type="SUPFAM" id="SSF47473">
    <property type="entry name" value="EF-hand"/>
    <property type="match status" value="1"/>
</dbReference>
<dbReference type="Proteomes" id="UP000698800">
    <property type="component" value="Unassembled WGS sequence"/>
</dbReference>
<evidence type="ECO:0000313" key="5">
    <source>
        <dbReference type="EMBL" id="KAH0538676.1"/>
    </source>
</evidence>
<comment type="caution">
    <text evidence="5">The sequence shown here is derived from an EMBL/GenBank/DDBJ whole genome shotgun (WGS) entry which is preliminary data.</text>
</comment>
<dbReference type="InterPro" id="IPR011992">
    <property type="entry name" value="EF-hand-dom_pair"/>
</dbReference>
<dbReference type="OrthoDB" id="429467at2759"/>
<dbReference type="PROSITE" id="PS50222">
    <property type="entry name" value="EF_HAND_2"/>
    <property type="match status" value="2"/>
</dbReference>
<evidence type="ECO:0000259" key="4">
    <source>
        <dbReference type="PROSITE" id="PS50222"/>
    </source>
</evidence>
<protein>
    <recommendedName>
        <fullName evidence="4">EF-hand domain-containing protein</fullName>
    </recommendedName>
</protein>
<dbReference type="InterPro" id="IPR002048">
    <property type="entry name" value="EF_hand_dom"/>
</dbReference>
<accession>A0A9P8HZW1</accession>
<evidence type="ECO:0000256" key="3">
    <source>
        <dbReference type="SAM" id="MobiDB-lite"/>
    </source>
</evidence>
<dbReference type="PROSITE" id="PS00018">
    <property type="entry name" value="EF_HAND_1"/>
    <property type="match status" value="2"/>
</dbReference>
<proteinExistence type="predicted"/>
<sequence length="284" mass="29826">MNPLQSISSTYKPSPLSLGSPRASPFRRPESPASPSTVRATTPTQSPTKPSAGTPTLTDRAGNWTPRGLTLAGPREPASSPTRGANVLTTGSPMMGAQRPRPAPSVIEGNGPLAQLNPAQVRELREGFQLLDRDSDGHVGREDVADMLTNLGLDATYSTLSSFFAPSSPQTLTLPQFLTQLSALLSPIPPPQELLSAFAAFDDDDSGQVDLVELRDALLHTAPEPGEGGRILSEREVDTVMSGFAGRRAFGKGSSGRRGEVFRYEEFVGAVSGGGGMGGGDKEK</sequence>
<dbReference type="InterPro" id="IPR050403">
    <property type="entry name" value="Myosin_RLC"/>
</dbReference>
<dbReference type="EMBL" id="JAGHQL010000100">
    <property type="protein sequence ID" value="KAH0538676.1"/>
    <property type="molecule type" value="Genomic_DNA"/>
</dbReference>
<name>A0A9P8HZW1_9PEZI</name>
<evidence type="ECO:0000256" key="1">
    <source>
        <dbReference type="ARBA" id="ARBA00022737"/>
    </source>
</evidence>
<reference evidence="5" key="1">
    <citation type="submission" date="2021-03" db="EMBL/GenBank/DDBJ databases">
        <title>Comparative genomics and phylogenomic investigation of the class Geoglossomycetes provide insights into ecological specialization and systematics.</title>
        <authorList>
            <person name="Melie T."/>
            <person name="Pirro S."/>
            <person name="Miller A.N."/>
            <person name="Quandt A."/>
        </authorList>
    </citation>
    <scope>NUCLEOTIDE SEQUENCE</scope>
    <source>
        <strain evidence="5">GBOQ0MN5Z8</strain>
    </source>
</reference>
<dbReference type="AlphaFoldDB" id="A0A9P8HZW1"/>
<dbReference type="Gene3D" id="1.10.238.10">
    <property type="entry name" value="EF-hand"/>
    <property type="match status" value="1"/>
</dbReference>
<feature type="domain" description="EF-hand" evidence="4">
    <location>
        <begin position="119"/>
        <end position="154"/>
    </location>
</feature>
<organism evidence="5 6">
    <name type="scientific">Glutinoglossum americanum</name>
    <dbReference type="NCBI Taxonomy" id="1670608"/>
    <lineage>
        <taxon>Eukaryota</taxon>
        <taxon>Fungi</taxon>
        <taxon>Dikarya</taxon>
        <taxon>Ascomycota</taxon>
        <taxon>Pezizomycotina</taxon>
        <taxon>Geoglossomycetes</taxon>
        <taxon>Geoglossales</taxon>
        <taxon>Geoglossaceae</taxon>
        <taxon>Glutinoglossum</taxon>
    </lineage>
</organism>
<feature type="compositionally biased region" description="Polar residues" evidence="3">
    <location>
        <begin position="79"/>
        <end position="92"/>
    </location>
</feature>
<dbReference type="GO" id="GO:0005509">
    <property type="term" value="F:calcium ion binding"/>
    <property type="evidence" value="ECO:0007669"/>
    <property type="project" value="InterPro"/>
</dbReference>
<keyword evidence="1" id="KW-0677">Repeat</keyword>
<evidence type="ECO:0000313" key="6">
    <source>
        <dbReference type="Proteomes" id="UP000698800"/>
    </source>
</evidence>
<evidence type="ECO:0000256" key="2">
    <source>
        <dbReference type="ARBA" id="ARBA00022837"/>
    </source>
</evidence>